<evidence type="ECO:0000256" key="7">
    <source>
        <dbReference type="ARBA" id="ARBA00023004"/>
    </source>
</evidence>
<keyword evidence="7" id="KW-0408">Iron</keyword>
<keyword evidence="5" id="KW-0732">Signal</keyword>
<protein>
    <submittedName>
        <fullName evidence="9">Dyp-type peroxidase</fullName>
    </submittedName>
</protein>
<evidence type="ECO:0000256" key="6">
    <source>
        <dbReference type="ARBA" id="ARBA00023002"/>
    </source>
</evidence>
<keyword evidence="6" id="KW-0560">Oxidoreductase</keyword>
<accession>A0ABT8D5D2</accession>
<comment type="caution">
    <text evidence="9">The sequence shown here is derived from an EMBL/GenBank/DDBJ whole genome shotgun (WGS) entry which is preliminary data.</text>
</comment>
<dbReference type="InterPro" id="IPR006314">
    <property type="entry name" value="Dyp_peroxidase"/>
</dbReference>
<gene>
    <name evidence="9" type="ORF">QWZ10_09540</name>
</gene>
<keyword evidence="3" id="KW-0349">Heme</keyword>
<reference evidence="10" key="1">
    <citation type="journal article" date="2019" name="Int. J. Syst. Evol. Microbiol.">
        <title>The Global Catalogue of Microorganisms (GCM) 10K type strain sequencing project: providing services to taxonomists for standard genome sequencing and annotation.</title>
        <authorList>
            <consortium name="The Broad Institute Genomics Platform"/>
            <consortium name="The Broad Institute Genome Sequencing Center for Infectious Disease"/>
            <person name="Wu L."/>
            <person name="Ma J."/>
        </authorList>
    </citation>
    <scope>NUCLEOTIDE SEQUENCE [LARGE SCALE GENOMIC DNA]</scope>
    <source>
        <strain evidence="10">CECT 8482</strain>
    </source>
</reference>
<feature type="domain" description="Dyp-type peroxidase C-terminal" evidence="8">
    <location>
        <begin position="2"/>
        <end position="83"/>
    </location>
</feature>
<evidence type="ECO:0000313" key="9">
    <source>
        <dbReference type="EMBL" id="MDN3711994.1"/>
    </source>
</evidence>
<evidence type="ECO:0000256" key="1">
    <source>
        <dbReference type="ARBA" id="ARBA00001970"/>
    </source>
</evidence>
<dbReference type="RefSeq" id="WP_377785634.1">
    <property type="nucleotide sequence ID" value="NZ_JBHUOC010000001.1"/>
</dbReference>
<evidence type="ECO:0000256" key="2">
    <source>
        <dbReference type="ARBA" id="ARBA00022559"/>
    </source>
</evidence>
<dbReference type="PROSITE" id="PS51404">
    <property type="entry name" value="DYP_PEROXIDASE"/>
    <property type="match status" value="1"/>
</dbReference>
<dbReference type="Pfam" id="PF20628">
    <property type="entry name" value="Dyp_perox_C"/>
    <property type="match status" value="1"/>
</dbReference>
<keyword evidence="10" id="KW-1185">Reference proteome</keyword>
<dbReference type="PANTHER" id="PTHR30521">
    <property type="entry name" value="DEFERROCHELATASE/PEROXIDASE"/>
    <property type="match status" value="1"/>
</dbReference>
<dbReference type="SUPFAM" id="SSF54909">
    <property type="entry name" value="Dimeric alpha+beta barrel"/>
    <property type="match status" value="1"/>
</dbReference>
<name>A0ABT8D5D2_9RHOB</name>
<evidence type="ECO:0000259" key="8">
    <source>
        <dbReference type="Pfam" id="PF20628"/>
    </source>
</evidence>
<dbReference type="PANTHER" id="PTHR30521:SF4">
    <property type="entry name" value="DEFERROCHELATASE"/>
    <property type="match status" value="1"/>
</dbReference>
<keyword evidence="4" id="KW-0479">Metal-binding</keyword>
<dbReference type="EMBL" id="JAUFRC010000001">
    <property type="protein sequence ID" value="MDN3711994.1"/>
    <property type="molecule type" value="Genomic_DNA"/>
</dbReference>
<evidence type="ECO:0000313" key="10">
    <source>
        <dbReference type="Proteomes" id="UP001243846"/>
    </source>
</evidence>
<organism evidence="9 10">
    <name type="scientific">Paracoccus cavernae</name>
    <dbReference type="NCBI Taxonomy" id="1571207"/>
    <lineage>
        <taxon>Bacteria</taxon>
        <taxon>Pseudomonadati</taxon>
        <taxon>Pseudomonadota</taxon>
        <taxon>Alphaproteobacteria</taxon>
        <taxon>Rhodobacterales</taxon>
        <taxon>Paracoccaceae</taxon>
        <taxon>Paracoccus</taxon>
    </lineage>
</organism>
<evidence type="ECO:0000256" key="5">
    <source>
        <dbReference type="ARBA" id="ARBA00022729"/>
    </source>
</evidence>
<dbReference type="InterPro" id="IPR011008">
    <property type="entry name" value="Dimeric_a/b-barrel"/>
</dbReference>
<evidence type="ECO:0000256" key="4">
    <source>
        <dbReference type="ARBA" id="ARBA00022723"/>
    </source>
</evidence>
<sequence>MDAHIRLANDRKAGSEARLMLRRPFNYSLGVTKSGQLDQGLLFIAYQADLEQGFIAVQNLLNGEPLEEYIKPVGGGYFFALPGYGQGDYPASQLIASL</sequence>
<dbReference type="Proteomes" id="UP001243846">
    <property type="component" value="Unassembled WGS sequence"/>
</dbReference>
<comment type="cofactor">
    <cofactor evidence="1">
        <name>heme b</name>
        <dbReference type="ChEBI" id="CHEBI:60344"/>
    </cofactor>
</comment>
<dbReference type="InterPro" id="IPR048328">
    <property type="entry name" value="Dyp_perox_C"/>
</dbReference>
<evidence type="ECO:0000256" key="3">
    <source>
        <dbReference type="ARBA" id="ARBA00022617"/>
    </source>
</evidence>
<proteinExistence type="predicted"/>
<keyword evidence="2 9" id="KW-0575">Peroxidase</keyword>
<dbReference type="GO" id="GO:0004601">
    <property type="term" value="F:peroxidase activity"/>
    <property type="evidence" value="ECO:0007669"/>
    <property type="project" value="UniProtKB-KW"/>
</dbReference>